<name>A0A1Y2LJT2_EPING</name>
<evidence type="ECO:0000256" key="1">
    <source>
        <dbReference type="SAM" id="MobiDB-lite"/>
    </source>
</evidence>
<feature type="region of interest" description="Disordered" evidence="1">
    <location>
        <begin position="59"/>
        <end position="122"/>
    </location>
</feature>
<dbReference type="AlphaFoldDB" id="A0A1Y2LJT2"/>
<sequence length="159" mass="17592">MPNHLSQRFEETDRCRHSLVLLPFPFSHFILRPAASMPRNSPRLLLTHNPPTPLLPLLILSPKHRPKNPRLPRSRSLPPRISSSLLPHRQPEIAEHRTRKQAAKALSSAPTPSSDRWRLAASSGEVSPATSWIDLWTRGTGGVRSRCGEGDMAAAAAVS</sequence>
<proteinExistence type="predicted"/>
<evidence type="ECO:0000313" key="2">
    <source>
        <dbReference type="EMBL" id="OSS44141.1"/>
    </source>
</evidence>
<evidence type="ECO:0000313" key="3">
    <source>
        <dbReference type="Proteomes" id="UP000193240"/>
    </source>
</evidence>
<organism evidence="2 3">
    <name type="scientific">Epicoccum nigrum</name>
    <name type="common">Soil fungus</name>
    <name type="synonym">Epicoccum purpurascens</name>
    <dbReference type="NCBI Taxonomy" id="105696"/>
    <lineage>
        <taxon>Eukaryota</taxon>
        <taxon>Fungi</taxon>
        <taxon>Dikarya</taxon>
        <taxon>Ascomycota</taxon>
        <taxon>Pezizomycotina</taxon>
        <taxon>Dothideomycetes</taxon>
        <taxon>Pleosporomycetidae</taxon>
        <taxon>Pleosporales</taxon>
        <taxon>Pleosporineae</taxon>
        <taxon>Didymellaceae</taxon>
        <taxon>Epicoccum</taxon>
    </lineage>
</organism>
<dbReference type="InParanoid" id="A0A1Y2LJT2"/>
<feature type="compositionally biased region" description="Low complexity" evidence="1">
    <location>
        <begin position="74"/>
        <end position="87"/>
    </location>
</feature>
<protein>
    <submittedName>
        <fullName evidence="2">Uncharacterized protein</fullName>
    </submittedName>
</protein>
<accession>A0A1Y2LJT2</accession>
<gene>
    <name evidence="2" type="ORF">B5807_11190</name>
</gene>
<dbReference type="EMBL" id="KZ107859">
    <property type="protein sequence ID" value="OSS44141.1"/>
    <property type="molecule type" value="Genomic_DNA"/>
</dbReference>
<dbReference type="Proteomes" id="UP000193240">
    <property type="component" value="Unassembled WGS sequence"/>
</dbReference>
<keyword evidence="3" id="KW-1185">Reference proteome</keyword>
<feature type="compositionally biased region" description="Basic residues" evidence="1">
    <location>
        <begin position="62"/>
        <end position="73"/>
    </location>
</feature>
<reference evidence="2 3" key="1">
    <citation type="journal article" date="2017" name="Genome Announc.">
        <title>Genome sequence of the saprophytic ascomycete Epicoccum nigrum ICMP 19927 strain isolated from New Zealand.</title>
        <authorList>
            <person name="Fokin M."/>
            <person name="Fleetwood D."/>
            <person name="Weir B.S."/>
            <person name="Villas-Boas S.G."/>
        </authorList>
    </citation>
    <scope>NUCLEOTIDE SEQUENCE [LARGE SCALE GENOMIC DNA]</scope>
    <source>
        <strain evidence="2 3">ICMP 19927</strain>
    </source>
</reference>